<dbReference type="InterPro" id="IPR058240">
    <property type="entry name" value="rSAM_sf"/>
</dbReference>
<dbReference type="GO" id="GO:0005840">
    <property type="term" value="C:ribosome"/>
    <property type="evidence" value="ECO:0007669"/>
    <property type="project" value="UniProtKB-KW"/>
</dbReference>
<dbReference type="GO" id="GO:0005829">
    <property type="term" value="C:cytosol"/>
    <property type="evidence" value="ECO:0007669"/>
    <property type="project" value="TreeGrafter"/>
</dbReference>
<evidence type="ECO:0000256" key="2">
    <source>
        <dbReference type="ARBA" id="ARBA00022490"/>
    </source>
</evidence>
<comment type="subcellular location">
    <subcellularLocation>
        <location evidence="8">Cytoplasm</location>
    </subcellularLocation>
</comment>
<evidence type="ECO:0000313" key="12">
    <source>
        <dbReference type="EMBL" id="MBB4043123.1"/>
    </source>
</evidence>
<feature type="binding site" evidence="8">
    <location>
        <position position="85"/>
    </location>
    <ligand>
        <name>[4Fe-4S] cluster</name>
        <dbReference type="ChEBI" id="CHEBI:49883"/>
        <label>1</label>
    </ligand>
</feature>
<dbReference type="InterPro" id="IPR012340">
    <property type="entry name" value="NA-bd_OB-fold"/>
</dbReference>
<dbReference type="Pfam" id="PF18693">
    <property type="entry name" value="TRAM_2"/>
    <property type="match status" value="1"/>
</dbReference>
<dbReference type="FunFam" id="3.80.30.20:FF:000001">
    <property type="entry name" value="tRNA-2-methylthio-N(6)-dimethylallyladenosine synthase 2"/>
    <property type="match status" value="1"/>
</dbReference>
<keyword evidence="6 8" id="KW-0408">Iron</keyword>
<dbReference type="InterPro" id="IPR013848">
    <property type="entry name" value="Methylthiotransferase_N"/>
</dbReference>
<dbReference type="InterPro" id="IPR005839">
    <property type="entry name" value="Methylthiotransferase"/>
</dbReference>
<dbReference type="SFLD" id="SFLDS00029">
    <property type="entry name" value="Radical_SAM"/>
    <property type="match status" value="1"/>
</dbReference>
<dbReference type="InterPro" id="IPR023404">
    <property type="entry name" value="rSAM_horseshoe"/>
</dbReference>
<feature type="domain" description="TRAM" evidence="9">
    <location>
        <begin position="366"/>
        <end position="433"/>
    </location>
</feature>
<dbReference type="CDD" id="cd01335">
    <property type="entry name" value="Radical_SAM"/>
    <property type="match status" value="1"/>
</dbReference>
<evidence type="ECO:0000259" key="9">
    <source>
        <dbReference type="PROSITE" id="PS50926"/>
    </source>
</evidence>
<dbReference type="InterPro" id="IPR006638">
    <property type="entry name" value="Elp3/MiaA/NifB-like_rSAM"/>
</dbReference>
<dbReference type="PROSITE" id="PS01278">
    <property type="entry name" value="MTTASE_RADICAL"/>
    <property type="match status" value="1"/>
</dbReference>
<dbReference type="SUPFAM" id="SSF102114">
    <property type="entry name" value="Radical SAM enzymes"/>
    <property type="match status" value="1"/>
</dbReference>
<keyword evidence="2 8" id="KW-0963">Cytoplasm</keyword>
<dbReference type="PANTHER" id="PTHR43837:SF1">
    <property type="entry name" value="RIBOSOMAL PROTEIN US12 METHYLTHIOTRANSFERASE RIMO"/>
    <property type="match status" value="1"/>
</dbReference>
<dbReference type="SFLD" id="SFLDF00274">
    <property type="entry name" value="ribosomal_protein_S12_methylth"/>
    <property type="match status" value="1"/>
</dbReference>
<name>A0A840D4A2_9BACE</name>
<dbReference type="RefSeq" id="WP_044162916.1">
    <property type="nucleotide sequence ID" value="NZ_JACIER010000003.1"/>
</dbReference>
<keyword evidence="5 8" id="KW-0479">Metal-binding</keyword>
<feature type="domain" description="Radical SAM core" evidence="11">
    <location>
        <begin position="132"/>
        <end position="363"/>
    </location>
</feature>
<dbReference type="GO" id="GO:0035599">
    <property type="term" value="F:aspartic acid methylthiotransferase activity"/>
    <property type="evidence" value="ECO:0007669"/>
    <property type="project" value="TreeGrafter"/>
</dbReference>
<feature type="binding site" evidence="8">
    <location>
        <position position="51"/>
    </location>
    <ligand>
        <name>[4Fe-4S] cluster</name>
        <dbReference type="ChEBI" id="CHEBI:49883"/>
        <label>1</label>
    </ligand>
</feature>
<dbReference type="AlphaFoldDB" id="A0A840D4A2"/>
<keyword evidence="1 8" id="KW-0004">4Fe-4S</keyword>
<dbReference type="SFLD" id="SFLDG01082">
    <property type="entry name" value="B12-binding_domain_containing"/>
    <property type="match status" value="1"/>
</dbReference>
<sequence length="436" mass="50592">MKRKTIDIITLGCSKNLVDSEQLIRQLKESGYDVTHDSETPKGDIAVINTCGFIGDAKEESINMILEFAQAKEEGSLEKLFVMGCLSERYLKELAVEIPQVDKFYGKFNWKELLKDLGKSYDQRLQLERTLTTPQHYAYLKISEGCDRKCSYCAIPIITGRHISKPIEEIIDEVKYLVSQGVKEFQVIAQELTYYGVDLYKKQMLPELIERISDVPGVEWIRLHYAYPAHFPTDLFRVMRERDNVCNYMDIALQHISDNMLEQMQRHVSKEDTYRLIEQFRKEVPGIHLRTTLMVGHPGETEEDFEELKDFVRKTRFDRMGAFTYSEEEGTYAAKHYEDSIPQEIKQARLDELMDIQQGISAELSAAKIAKQFKVIIDRIEGDYYIGRTEFDSPEVDPEVLIKHTDSPLVIGNFYQIEVTDADEFDIYGKVIKSYE</sequence>
<dbReference type="Gene3D" id="3.80.30.20">
    <property type="entry name" value="tm_1862 like domain"/>
    <property type="match status" value="1"/>
</dbReference>
<comment type="cofactor">
    <cofactor evidence="8">
        <name>[4Fe-4S] cluster</name>
        <dbReference type="ChEBI" id="CHEBI:49883"/>
    </cofactor>
    <text evidence="8">Binds 2 [4Fe-4S] clusters. One cluster is coordinated with 3 cysteines and an exchangeable S-adenosyl-L-methionine.</text>
</comment>
<dbReference type="NCBIfam" id="TIGR01125">
    <property type="entry name" value="30S ribosomal protein S12 methylthiotransferase RimO"/>
    <property type="match status" value="1"/>
</dbReference>
<dbReference type="InterPro" id="IPR005840">
    <property type="entry name" value="Ribosomal_uS12_MeSTrfase_RimO"/>
</dbReference>
<keyword evidence="7 8" id="KW-0411">Iron-sulfur</keyword>
<keyword evidence="13" id="KW-1185">Reference proteome</keyword>
<dbReference type="Gene3D" id="2.40.50.140">
    <property type="entry name" value="Nucleic acid-binding proteins"/>
    <property type="match status" value="1"/>
</dbReference>
<proteinExistence type="inferred from homology"/>
<dbReference type="SMART" id="SM00729">
    <property type="entry name" value="Elp3"/>
    <property type="match status" value="1"/>
</dbReference>
<dbReference type="PROSITE" id="PS51918">
    <property type="entry name" value="RADICAL_SAM"/>
    <property type="match status" value="1"/>
</dbReference>
<dbReference type="Pfam" id="PF00919">
    <property type="entry name" value="UPF0004"/>
    <property type="match status" value="1"/>
</dbReference>
<feature type="binding site" evidence="8">
    <location>
        <position position="13"/>
    </location>
    <ligand>
        <name>[4Fe-4S] cluster</name>
        <dbReference type="ChEBI" id="CHEBI:49883"/>
        <label>1</label>
    </ligand>
</feature>
<evidence type="ECO:0000313" key="13">
    <source>
        <dbReference type="Proteomes" id="UP000560658"/>
    </source>
</evidence>
<organism evidence="12 13">
    <name type="scientific">Bacteroides reticulotermitis</name>
    <dbReference type="NCBI Taxonomy" id="1133319"/>
    <lineage>
        <taxon>Bacteria</taxon>
        <taxon>Pseudomonadati</taxon>
        <taxon>Bacteroidota</taxon>
        <taxon>Bacteroidia</taxon>
        <taxon>Bacteroidales</taxon>
        <taxon>Bacteroidaceae</taxon>
        <taxon>Bacteroides</taxon>
    </lineage>
</organism>
<evidence type="ECO:0000259" key="11">
    <source>
        <dbReference type="PROSITE" id="PS51918"/>
    </source>
</evidence>
<evidence type="ECO:0000256" key="5">
    <source>
        <dbReference type="ARBA" id="ARBA00022723"/>
    </source>
</evidence>
<dbReference type="GO" id="GO:0103039">
    <property type="term" value="F:protein methylthiotransferase activity"/>
    <property type="evidence" value="ECO:0007669"/>
    <property type="project" value="UniProtKB-EC"/>
</dbReference>
<feature type="binding site" evidence="8">
    <location>
        <position position="153"/>
    </location>
    <ligand>
        <name>[4Fe-4S] cluster</name>
        <dbReference type="ChEBI" id="CHEBI:49883"/>
        <label>2</label>
        <note>4Fe-4S-S-AdoMet</note>
    </ligand>
</feature>
<dbReference type="NCBIfam" id="TIGR00089">
    <property type="entry name" value="MiaB/RimO family radical SAM methylthiotransferase"/>
    <property type="match status" value="1"/>
</dbReference>
<comment type="similarity">
    <text evidence="8">Belongs to the methylthiotransferase family. RimO subfamily.</text>
</comment>
<evidence type="ECO:0000256" key="6">
    <source>
        <dbReference type="ARBA" id="ARBA00023004"/>
    </source>
</evidence>
<comment type="function">
    <text evidence="8">Catalyzes the methylthiolation of an aspartic acid residue of ribosomal protein uS12.</text>
</comment>
<dbReference type="Pfam" id="PF04055">
    <property type="entry name" value="Radical_SAM"/>
    <property type="match status" value="1"/>
</dbReference>
<evidence type="ECO:0000256" key="8">
    <source>
        <dbReference type="HAMAP-Rule" id="MF_01865"/>
    </source>
</evidence>
<dbReference type="Proteomes" id="UP000560658">
    <property type="component" value="Unassembled WGS sequence"/>
</dbReference>
<evidence type="ECO:0000256" key="3">
    <source>
        <dbReference type="ARBA" id="ARBA00022679"/>
    </source>
</evidence>
<dbReference type="EC" id="2.8.4.4" evidence="8"/>
<dbReference type="Gene3D" id="3.40.50.12160">
    <property type="entry name" value="Methylthiotransferase, N-terminal domain"/>
    <property type="match status" value="1"/>
</dbReference>
<comment type="catalytic activity">
    <reaction evidence="8">
        <text>L-aspartate(89)-[ribosomal protein uS12]-hydrogen + (sulfur carrier)-SH + AH2 + 2 S-adenosyl-L-methionine = 3-methylsulfanyl-L-aspartate(89)-[ribosomal protein uS12]-hydrogen + (sulfur carrier)-H + 5'-deoxyadenosine + L-methionine + A + S-adenosyl-L-homocysteine + 2 H(+)</text>
        <dbReference type="Rhea" id="RHEA:37087"/>
        <dbReference type="Rhea" id="RHEA-COMP:10460"/>
        <dbReference type="Rhea" id="RHEA-COMP:10461"/>
        <dbReference type="Rhea" id="RHEA-COMP:14737"/>
        <dbReference type="Rhea" id="RHEA-COMP:14739"/>
        <dbReference type="ChEBI" id="CHEBI:13193"/>
        <dbReference type="ChEBI" id="CHEBI:15378"/>
        <dbReference type="ChEBI" id="CHEBI:17319"/>
        <dbReference type="ChEBI" id="CHEBI:17499"/>
        <dbReference type="ChEBI" id="CHEBI:29917"/>
        <dbReference type="ChEBI" id="CHEBI:29961"/>
        <dbReference type="ChEBI" id="CHEBI:57844"/>
        <dbReference type="ChEBI" id="CHEBI:57856"/>
        <dbReference type="ChEBI" id="CHEBI:59789"/>
        <dbReference type="ChEBI" id="CHEBI:64428"/>
        <dbReference type="ChEBI" id="CHEBI:73599"/>
        <dbReference type="EC" id="2.8.4.4"/>
    </reaction>
</comment>
<feature type="domain" description="MTTase N-terminal" evidence="10">
    <location>
        <begin position="4"/>
        <end position="122"/>
    </location>
</feature>
<keyword evidence="12" id="KW-0689">Ribosomal protein</keyword>
<dbReference type="InterPro" id="IPR007197">
    <property type="entry name" value="rSAM"/>
</dbReference>
<keyword evidence="12" id="KW-0687">Ribonucleoprotein</keyword>
<dbReference type="InterPro" id="IPR020612">
    <property type="entry name" value="Methylthiotransferase_CS"/>
</dbReference>
<dbReference type="GO" id="GO:0006400">
    <property type="term" value="P:tRNA modification"/>
    <property type="evidence" value="ECO:0007669"/>
    <property type="project" value="InterPro"/>
</dbReference>
<dbReference type="GO" id="GO:0046872">
    <property type="term" value="F:metal ion binding"/>
    <property type="evidence" value="ECO:0007669"/>
    <property type="project" value="UniProtKB-KW"/>
</dbReference>
<evidence type="ECO:0000259" key="10">
    <source>
        <dbReference type="PROSITE" id="PS51449"/>
    </source>
</evidence>
<reference evidence="12" key="1">
    <citation type="submission" date="2020-08" db="EMBL/GenBank/DDBJ databases">
        <title>Genomic Encyclopedia of Type Strains, Phase IV (KMG-IV): sequencing the most valuable type-strain genomes for metagenomic binning, comparative biology and taxonomic classification.</title>
        <authorList>
            <person name="Goeker M."/>
        </authorList>
    </citation>
    <scope>NUCLEOTIDE SEQUENCE [LARGE SCALE GENOMIC DNA]</scope>
    <source>
        <strain evidence="12">DSM 105720</strain>
    </source>
</reference>
<dbReference type="SFLD" id="SFLDG01061">
    <property type="entry name" value="methylthiotransferase"/>
    <property type="match status" value="1"/>
</dbReference>
<dbReference type="PROSITE" id="PS50926">
    <property type="entry name" value="TRAM"/>
    <property type="match status" value="1"/>
</dbReference>
<keyword evidence="4 8" id="KW-0949">S-adenosyl-L-methionine</keyword>
<protein>
    <recommendedName>
        <fullName evidence="8">Ribosomal protein uS12 methylthiotransferase RimO</fullName>
        <shortName evidence="8">uS12 MTTase</shortName>
        <shortName evidence="8">uS12 methylthiotransferase</shortName>
        <ecNumber evidence="8">2.8.4.4</ecNumber>
    </recommendedName>
    <alternativeName>
        <fullName evidence="8">Ribosomal protein uS12 (aspartate-C(3))-methylthiotransferase</fullName>
    </alternativeName>
    <alternativeName>
        <fullName evidence="8">Ribosome maturation factor RimO</fullName>
    </alternativeName>
</protein>
<accession>A0A840D4A2</accession>
<feature type="binding site" evidence="8">
    <location>
        <position position="146"/>
    </location>
    <ligand>
        <name>[4Fe-4S] cluster</name>
        <dbReference type="ChEBI" id="CHEBI:49883"/>
        <label>2</label>
        <note>4Fe-4S-S-AdoMet</note>
    </ligand>
</feature>
<dbReference type="GO" id="GO:0051539">
    <property type="term" value="F:4 iron, 4 sulfur cluster binding"/>
    <property type="evidence" value="ECO:0007669"/>
    <property type="project" value="UniProtKB-UniRule"/>
</dbReference>
<evidence type="ECO:0000256" key="1">
    <source>
        <dbReference type="ARBA" id="ARBA00022485"/>
    </source>
</evidence>
<dbReference type="PANTHER" id="PTHR43837">
    <property type="entry name" value="RIBOSOMAL PROTEIN S12 METHYLTHIOTRANSFERASE RIMO"/>
    <property type="match status" value="1"/>
</dbReference>
<dbReference type="HAMAP" id="MF_01865">
    <property type="entry name" value="MTTase_RimO"/>
    <property type="match status" value="1"/>
</dbReference>
<dbReference type="EMBL" id="JACIER010000003">
    <property type="protein sequence ID" value="MBB4043123.1"/>
    <property type="molecule type" value="Genomic_DNA"/>
</dbReference>
<feature type="binding site" evidence="8">
    <location>
        <position position="150"/>
    </location>
    <ligand>
        <name>[4Fe-4S] cluster</name>
        <dbReference type="ChEBI" id="CHEBI:49883"/>
        <label>2</label>
        <note>4Fe-4S-S-AdoMet</note>
    </ligand>
</feature>
<dbReference type="InterPro" id="IPR002792">
    <property type="entry name" value="TRAM_dom"/>
</dbReference>
<evidence type="ECO:0000256" key="4">
    <source>
        <dbReference type="ARBA" id="ARBA00022691"/>
    </source>
</evidence>
<dbReference type="PROSITE" id="PS51449">
    <property type="entry name" value="MTTASE_N"/>
    <property type="match status" value="1"/>
</dbReference>
<keyword evidence="3 8" id="KW-0808">Transferase</keyword>
<comment type="caution">
    <text evidence="12">The sequence shown here is derived from an EMBL/GenBank/DDBJ whole genome shotgun (WGS) entry which is preliminary data.</text>
</comment>
<gene>
    <name evidence="8" type="primary">rimO</name>
    <name evidence="12" type="ORF">GGR06_000890</name>
</gene>
<evidence type="ECO:0000256" key="7">
    <source>
        <dbReference type="ARBA" id="ARBA00023014"/>
    </source>
</evidence>
<dbReference type="InterPro" id="IPR038135">
    <property type="entry name" value="Methylthiotransferase_N_sf"/>
</dbReference>